<accession>A0A5C3Q5R9</accession>
<feature type="domain" description="AB hydrolase-1" evidence="1">
    <location>
        <begin position="43"/>
        <end position="156"/>
    </location>
</feature>
<dbReference type="SUPFAM" id="SSF53474">
    <property type="entry name" value="alpha/beta-Hydrolases"/>
    <property type="match status" value="1"/>
</dbReference>
<dbReference type="EMBL" id="ML178876">
    <property type="protein sequence ID" value="TFK95720.1"/>
    <property type="molecule type" value="Genomic_DNA"/>
</dbReference>
<dbReference type="AlphaFoldDB" id="A0A5C3Q5R9"/>
<sequence>MQSYISALQELKRSSFLVNGRSVTFAYIDSGPPSSHTLAYATIFAIHGICFNSYTFTRLSPVLQNAGVRLVALNRRGYRGSSAYTDAELAPLSGQDTTDKARFLEDRGLEYAHFIEGFVAKEDLPAFTPGQASINQGGVGLLGWSMGCTFSAACVAAAVKCSGTLQRLRANLRAHIMIEPPSVSFGLPYPPNSYTPFIDEKIPMYARLPMTTRWLTAYFNHGDLDTRDLNVLEFVVPTTDRIPSLWNMDDVVQEKGIEEEPVFSVDAPIFRLSEELNAMYKEALFGSVMRSAFPGLKTSLLVGTKAISMSIASWWSIEQDDVANGGGLVQYRVLDGLNHFVRLTTILYAHLGLLFTLHVLDAMGRP</sequence>
<gene>
    <name evidence="2" type="ORF">BDV98DRAFT_577310</name>
</gene>
<dbReference type="OrthoDB" id="3251587at2759"/>
<protein>
    <recommendedName>
        <fullName evidence="1">AB hydrolase-1 domain-containing protein</fullName>
    </recommendedName>
</protein>
<reference evidence="2 3" key="1">
    <citation type="journal article" date="2019" name="Nat. Ecol. Evol.">
        <title>Megaphylogeny resolves global patterns of mushroom evolution.</title>
        <authorList>
            <person name="Varga T."/>
            <person name="Krizsan K."/>
            <person name="Foldi C."/>
            <person name="Dima B."/>
            <person name="Sanchez-Garcia M."/>
            <person name="Sanchez-Ramirez S."/>
            <person name="Szollosi G.J."/>
            <person name="Szarkandi J.G."/>
            <person name="Papp V."/>
            <person name="Albert L."/>
            <person name="Andreopoulos W."/>
            <person name="Angelini C."/>
            <person name="Antonin V."/>
            <person name="Barry K.W."/>
            <person name="Bougher N.L."/>
            <person name="Buchanan P."/>
            <person name="Buyck B."/>
            <person name="Bense V."/>
            <person name="Catcheside P."/>
            <person name="Chovatia M."/>
            <person name="Cooper J."/>
            <person name="Damon W."/>
            <person name="Desjardin D."/>
            <person name="Finy P."/>
            <person name="Geml J."/>
            <person name="Haridas S."/>
            <person name="Hughes K."/>
            <person name="Justo A."/>
            <person name="Karasinski D."/>
            <person name="Kautmanova I."/>
            <person name="Kiss B."/>
            <person name="Kocsube S."/>
            <person name="Kotiranta H."/>
            <person name="LaButti K.M."/>
            <person name="Lechner B.E."/>
            <person name="Liimatainen K."/>
            <person name="Lipzen A."/>
            <person name="Lukacs Z."/>
            <person name="Mihaltcheva S."/>
            <person name="Morgado L.N."/>
            <person name="Niskanen T."/>
            <person name="Noordeloos M.E."/>
            <person name="Ohm R.A."/>
            <person name="Ortiz-Santana B."/>
            <person name="Ovrebo C."/>
            <person name="Racz N."/>
            <person name="Riley R."/>
            <person name="Savchenko A."/>
            <person name="Shiryaev A."/>
            <person name="Soop K."/>
            <person name="Spirin V."/>
            <person name="Szebenyi C."/>
            <person name="Tomsovsky M."/>
            <person name="Tulloss R.E."/>
            <person name="Uehling J."/>
            <person name="Grigoriev I.V."/>
            <person name="Vagvolgyi C."/>
            <person name="Papp T."/>
            <person name="Martin F.M."/>
            <person name="Miettinen O."/>
            <person name="Hibbett D.S."/>
            <person name="Nagy L.G."/>
        </authorList>
    </citation>
    <scope>NUCLEOTIDE SEQUENCE [LARGE SCALE GENOMIC DNA]</scope>
    <source>
        <strain evidence="2 3">CBS 309.79</strain>
    </source>
</reference>
<organism evidence="2 3">
    <name type="scientific">Pterulicium gracile</name>
    <dbReference type="NCBI Taxonomy" id="1884261"/>
    <lineage>
        <taxon>Eukaryota</taxon>
        <taxon>Fungi</taxon>
        <taxon>Dikarya</taxon>
        <taxon>Basidiomycota</taxon>
        <taxon>Agaricomycotina</taxon>
        <taxon>Agaricomycetes</taxon>
        <taxon>Agaricomycetidae</taxon>
        <taxon>Agaricales</taxon>
        <taxon>Pleurotineae</taxon>
        <taxon>Pterulaceae</taxon>
        <taxon>Pterulicium</taxon>
    </lineage>
</organism>
<dbReference type="Pfam" id="PF00561">
    <property type="entry name" value="Abhydrolase_1"/>
    <property type="match status" value="1"/>
</dbReference>
<dbReference type="InterPro" id="IPR029058">
    <property type="entry name" value="AB_hydrolase_fold"/>
</dbReference>
<evidence type="ECO:0000259" key="1">
    <source>
        <dbReference type="Pfam" id="PF00561"/>
    </source>
</evidence>
<keyword evidence="3" id="KW-1185">Reference proteome</keyword>
<dbReference type="InterPro" id="IPR000073">
    <property type="entry name" value="AB_hydrolase_1"/>
</dbReference>
<dbReference type="Proteomes" id="UP000305067">
    <property type="component" value="Unassembled WGS sequence"/>
</dbReference>
<evidence type="ECO:0000313" key="2">
    <source>
        <dbReference type="EMBL" id="TFK95720.1"/>
    </source>
</evidence>
<evidence type="ECO:0000313" key="3">
    <source>
        <dbReference type="Proteomes" id="UP000305067"/>
    </source>
</evidence>
<dbReference type="Gene3D" id="3.40.50.1820">
    <property type="entry name" value="alpha/beta hydrolase"/>
    <property type="match status" value="1"/>
</dbReference>
<name>A0A5C3Q5R9_9AGAR</name>
<proteinExistence type="predicted"/>